<gene>
    <name evidence="7 8" type="primary">atpH</name>
    <name evidence="8" type="ORF">DCC88_00430</name>
</gene>
<evidence type="ECO:0000256" key="3">
    <source>
        <dbReference type="ARBA" id="ARBA00022781"/>
    </source>
</evidence>
<evidence type="ECO:0000256" key="7">
    <source>
        <dbReference type="HAMAP-Rule" id="MF_01416"/>
    </source>
</evidence>
<protein>
    <recommendedName>
        <fullName evidence="7">ATP synthase subunit delta</fullName>
    </recommendedName>
    <alternativeName>
        <fullName evidence="7">ATP synthase F(1) sector subunit delta</fullName>
    </alternativeName>
    <alternativeName>
        <fullName evidence="7">F-type ATPase subunit delta</fullName>
        <shortName evidence="7">F-ATPase subunit delta</shortName>
    </alternativeName>
</protein>
<dbReference type="PRINTS" id="PR00125">
    <property type="entry name" value="ATPASEDELTA"/>
</dbReference>
<dbReference type="PROSITE" id="PS00389">
    <property type="entry name" value="ATPASE_DELTA"/>
    <property type="match status" value="1"/>
</dbReference>
<evidence type="ECO:0000256" key="2">
    <source>
        <dbReference type="ARBA" id="ARBA00022448"/>
    </source>
</evidence>
<dbReference type="SUPFAM" id="SSF47928">
    <property type="entry name" value="N-terminal domain of the delta subunit of the F1F0-ATP synthase"/>
    <property type="match status" value="1"/>
</dbReference>
<keyword evidence="3 7" id="KW-0375">Hydrogen ion transport</keyword>
<keyword evidence="4 7" id="KW-0406">Ion transport</keyword>
<evidence type="ECO:0000256" key="5">
    <source>
        <dbReference type="ARBA" id="ARBA00023136"/>
    </source>
</evidence>
<dbReference type="RefSeq" id="WP_338636288.1">
    <property type="nucleotide sequence ID" value="NZ_CP146516.1"/>
</dbReference>
<dbReference type="Gene3D" id="1.10.520.20">
    <property type="entry name" value="N-terminal domain of the delta subunit of the F1F0-ATP synthase"/>
    <property type="match status" value="1"/>
</dbReference>
<dbReference type="Pfam" id="PF00213">
    <property type="entry name" value="OSCP"/>
    <property type="match status" value="1"/>
</dbReference>
<evidence type="ECO:0000313" key="8">
    <source>
        <dbReference type="EMBL" id="RDB37292.1"/>
    </source>
</evidence>
<name>A0A369KUK5_9BACT</name>
<dbReference type="GO" id="GO:0005886">
    <property type="term" value="C:plasma membrane"/>
    <property type="evidence" value="ECO:0007669"/>
    <property type="project" value="UniProtKB-SubCell"/>
</dbReference>
<comment type="subcellular location">
    <subcellularLocation>
        <location evidence="7">Cell membrane</location>
        <topology evidence="7">Peripheral membrane protein</topology>
    </subcellularLocation>
    <subcellularLocation>
        <location evidence="1">Membrane</location>
    </subcellularLocation>
</comment>
<keyword evidence="7" id="KW-1003">Cell membrane</keyword>
<dbReference type="InterPro" id="IPR000711">
    <property type="entry name" value="ATPase_OSCP/dsu"/>
</dbReference>
<evidence type="ECO:0000313" key="9">
    <source>
        <dbReference type="Proteomes" id="UP000253934"/>
    </source>
</evidence>
<dbReference type="Proteomes" id="UP000253934">
    <property type="component" value="Unassembled WGS sequence"/>
</dbReference>
<keyword evidence="6 7" id="KW-0066">ATP synthesis</keyword>
<proteinExistence type="inferred from homology"/>
<keyword evidence="7" id="KW-0139">CF(1)</keyword>
<dbReference type="AlphaFoldDB" id="A0A369KUK5"/>
<dbReference type="GO" id="GO:0046933">
    <property type="term" value="F:proton-transporting ATP synthase activity, rotational mechanism"/>
    <property type="evidence" value="ECO:0007669"/>
    <property type="project" value="UniProtKB-UniRule"/>
</dbReference>
<dbReference type="GO" id="GO:0016787">
    <property type="term" value="F:hydrolase activity"/>
    <property type="evidence" value="ECO:0007669"/>
    <property type="project" value="UniProtKB-KW"/>
</dbReference>
<keyword evidence="5 7" id="KW-0472">Membrane</keyword>
<evidence type="ECO:0000256" key="4">
    <source>
        <dbReference type="ARBA" id="ARBA00023065"/>
    </source>
</evidence>
<dbReference type="NCBIfam" id="TIGR01145">
    <property type="entry name" value="ATP_synt_delta"/>
    <property type="match status" value="1"/>
</dbReference>
<keyword evidence="8" id="KW-0378">Hydrolase</keyword>
<evidence type="ECO:0000256" key="6">
    <source>
        <dbReference type="ARBA" id="ARBA00023310"/>
    </source>
</evidence>
<comment type="function">
    <text evidence="7">This protein is part of the stalk that links CF(0) to CF(1). It either transmits conformational changes from CF(0) to CF(1) or is implicated in proton conduction.</text>
</comment>
<dbReference type="GO" id="GO:0045259">
    <property type="term" value="C:proton-transporting ATP synthase complex"/>
    <property type="evidence" value="ECO:0007669"/>
    <property type="project" value="UniProtKB-KW"/>
</dbReference>
<dbReference type="EMBL" id="QOVW01000002">
    <property type="protein sequence ID" value="RDB37292.1"/>
    <property type="molecule type" value="Genomic_DNA"/>
</dbReference>
<comment type="caution">
    <text evidence="8">The sequence shown here is derived from an EMBL/GenBank/DDBJ whole genome shotgun (WGS) entry which is preliminary data.</text>
</comment>
<keyword evidence="2 7" id="KW-0813">Transport</keyword>
<dbReference type="HAMAP" id="MF_01416">
    <property type="entry name" value="ATP_synth_delta_bact"/>
    <property type="match status" value="1"/>
</dbReference>
<dbReference type="InterPro" id="IPR020781">
    <property type="entry name" value="ATPase_OSCP/d_CS"/>
</dbReference>
<accession>A0A369KUK5</accession>
<dbReference type="InterPro" id="IPR026015">
    <property type="entry name" value="ATP_synth_OSCP/delta_N_sf"/>
</dbReference>
<reference evidence="8" key="1">
    <citation type="submission" date="2018-04" db="EMBL/GenBank/DDBJ databases">
        <title>Draft genome sequence of the Candidatus Spirobacillus cienkowskii, a pathogen of freshwater Daphnia species, reconstructed from hemolymph metagenomic reads.</title>
        <authorList>
            <person name="Bresciani L."/>
            <person name="Lemos L.N."/>
            <person name="Wale N."/>
            <person name="Lin J.Y."/>
            <person name="Fernandes G.R."/>
            <person name="Duffy M.A."/>
            <person name="Rodrigues J.M."/>
        </authorList>
    </citation>
    <scope>NUCLEOTIDE SEQUENCE [LARGE SCALE GENOMIC DNA]</scope>
    <source>
        <strain evidence="8">Binning01</strain>
    </source>
</reference>
<evidence type="ECO:0000256" key="1">
    <source>
        <dbReference type="ARBA" id="ARBA00004370"/>
    </source>
</evidence>
<sequence length="188" mass="21175">MKKFSGSLARRYGTALFECAVEASNKVDSSIFDNFVEISSALLVQCDKNMTSYFANPTLSFEEKIKLLDEILNKILMGSKISSEFREFLKIVIANHRFSELTSILKYFLAKADEYRGITRAKIVSAKKLEESSVTDFSDALHNVLNKKVLLETEIDESLRSGFIIKIGNTNVDASLRSRLLNLKESLS</sequence>
<comment type="similarity">
    <text evidence="7">Belongs to the ATPase delta chain family.</text>
</comment>
<keyword evidence="9" id="KW-1185">Reference proteome</keyword>
<dbReference type="PANTHER" id="PTHR11910">
    <property type="entry name" value="ATP SYNTHASE DELTA CHAIN"/>
    <property type="match status" value="1"/>
</dbReference>
<organism evidence="8 9">
    <name type="scientific">Spirobacillus cienkowskii</name>
    <dbReference type="NCBI Taxonomy" id="495820"/>
    <lineage>
        <taxon>Bacteria</taxon>
        <taxon>Pseudomonadati</taxon>
        <taxon>Bdellovibrionota</taxon>
        <taxon>Oligoflexia</taxon>
        <taxon>Silvanigrellales</taxon>
        <taxon>Spirobacillus</taxon>
    </lineage>
</organism>
<comment type="function">
    <text evidence="7">F(1)F(0) ATP synthase produces ATP from ADP in the presence of a proton or sodium gradient. F-type ATPases consist of two structural domains, F(1) containing the extramembraneous catalytic core and F(0) containing the membrane proton channel, linked together by a central stalk and a peripheral stalk. During catalysis, ATP synthesis in the catalytic domain of F(1) is coupled via a rotary mechanism of the central stalk subunits to proton translocation.</text>
</comment>